<feature type="non-terminal residue" evidence="1">
    <location>
        <position position="1"/>
    </location>
</feature>
<dbReference type="EMBL" id="JQFK01002183">
    <property type="protein sequence ID" value="KGK32501.1"/>
    <property type="molecule type" value="Genomic_DNA"/>
</dbReference>
<sequence length="39" mass="4426">AKPSWLFDKKCSMNVTYNPVFINGLSWGVPSMRSHNSLI</sequence>
<reference evidence="2" key="1">
    <citation type="journal article" date="2014" name="Microb. Cell Fact.">
        <title>Exploiting Issatchenkia orientalis SD108 for succinic acid production.</title>
        <authorList>
            <person name="Xiao H."/>
            <person name="Shao Z."/>
            <person name="Jiang Y."/>
            <person name="Dole S."/>
            <person name="Zhao H."/>
        </authorList>
    </citation>
    <scope>NUCLEOTIDE SEQUENCE [LARGE SCALE GENOMIC DNA]</scope>
    <source>
        <strain evidence="2">SD108</strain>
    </source>
</reference>
<proteinExistence type="predicted"/>
<name>A0A099NKN7_PICKU</name>
<gene>
    <name evidence="1" type="ORF">JL09_g6892</name>
</gene>
<evidence type="ECO:0000313" key="1">
    <source>
        <dbReference type="EMBL" id="KGK32501.1"/>
    </source>
</evidence>
<organism evidence="1 2">
    <name type="scientific">Pichia kudriavzevii</name>
    <name type="common">Yeast</name>
    <name type="synonym">Issatchenkia orientalis</name>
    <dbReference type="NCBI Taxonomy" id="4909"/>
    <lineage>
        <taxon>Eukaryota</taxon>
        <taxon>Fungi</taxon>
        <taxon>Dikarya</taxon>
        <taxon>Ascomycota</taxon>
        <taxon>Saccharomycotina</taxon>
        <taxon>Pichiomycetes</taxon>
        <taxon>Pichiales</taxon>
        <taxon>Pichiaceae</taxon>
        <taxon>Pichia</taxon>
    </lineage>
</organism>
<protein>
    <submittedName>
        <fullName evidence="1">Uncharacterized protein</fullName>
    </submittedName>
</protein>
<dbReference type="AlphaFoldDB" id="A0A099NKN7"/>
<dbReference type="Proteomes" id="UP000029867">
    <property type="component" value="Unassembled WGS sequence"/>
</dbReference>
<comment type="caution">
    <text evidence="1">The sequence shown here is derived from an EMBL/GenBank/DDBJ whole genome shotgun (WGS) entry which is preliminary data.</text>
</comment>
<accession>A0A099NKN7</accession>
<evidence type="ECO:0000313" key="2">
    <source>
        <dbReference type="Proteomes" id="UP000029867"/>
    </source>
</evidence>
<dbReference type="HOGENOM" id="CLU_3322432_0_0_1"/>